<dbReference type="SMART" id="SM00320">
    <property type="entry name" value="WD40"/>
    <property type="match status" value="5"/>
</dbReference>
<dbReference type="eggNOG" id="KOG1446">
    <property type="taxonomic scope" value="Eukaryota"/>
</dbReference>
<dbReference type="InterPro" id="IPR015943">
    <property type="entry name" value="WD40/YVTN_repeat-like_dom_sf"/>
</dbReference>
<dbReference type="InterPro" id="IPR036322">
    <property type="entry name" value="WD40_repeat_dom_sf"/>
</dbReference>
<reference evidence="8 9" key="1">
    <citation type="journal article" date="2011" name="Science">
        <title>The Selaginella genome identifies genetic changes associated with the evolution of vascular plants.</title>
        <authorList>
            <person name="Banks J.A."/>
            <person name="Nishiyama T."/>
            <person name="Hasebe M."/>
            <person name="Bowman J.L."/>
            <person name="Gribskov M."/>
            <person name="dePamphilis C."/>
            <person name="Albert V.A."/>
            <person name="Aono N."/>
            <person name="Aoyama T."/>
            <person name="Ambrose B.A."/>
            <person name="Ashton N.W."/>
            <person name="Axtell M.J."/>
            <person name="Barker E."/>
            <person name="Barker M.S."/>
            <person name="Bennetzen J.L."/>
            <person name="Bonawitz N.D."/>
            <person name="Chapple C."/>
            <person name="Cheng C."/>
            <person name="Correa L.G."/>
            <person name="Dacre M."/>
            <person name="DeBarry J."/>
            <person name="Dreyer I."/>
            <person name="Elias M."/>
            <person name="Engstrom E.M."/>
            <person name="Estelle M."/>
            <person name="Feng L."/>
            <person name="Finet C."/>
            <person name="Floyd S.K."/>
            <person name="Frommer W.B."/>
            <person name="Fujita T."/>
            <person name="Gramzow L."/>
            <person name="Gutensohn M."/>
            <person name="Harholt J."/>
            <person name="Hattori M."/>
            <person name="Heyl A."/>
            <person name="Hirai T."/>
            <person name="Hiwatashi Y."/>
            <person name="Ishikawa M."/>
            <person name="Iwata M."/>
            <person name="Karol K.G."/>
            <person name="Koehler B."/>
            <person name="Kolukisaoglu U."/>
            <person name="Kubo M."/>
            <person name="Kurata T."/>
            <person name="Lalonde S."/>
            <person name="Li K."/>
            <person name="Li Y."/>
            <person name="Litt A."/>
            <person name="Lyons E."/>
            <person name="Manning G."/>
            <person name="Maruyama T."/>
            <person name="Michael T.P."/>
            <person name="Mikami K."/>
            <person name="Miyazaki S."/>
            <person name="Morinaga S."/>
            <person name="Murata T."/>
            <person name="Mueller-Roeber B."/>
            <person name="Nelson D.R."/>
            <person name="Obara M."/>
            <person name="Oguri Y."/>
            <person name="Olmstead R.G."/>
            <person name="Onodera N."/>
            <person name="Petersen B.L."/>
            <person name="Pils B."/>
            <person name="Prigge M."/>
            <person name="Rensing S.A."/>
            <person name="Riano-Pachon D.M."/>
            <person name="Roberts A.W."/>
            <person name="Sato Y."/>
            <person name="Scheller H.V."/>
            <person name="Schulz B."/>
            <person name="Schulz C."/>
            <person name="Shakirov E.V."/>
            <person name="Shibagaki N."/>
            <person name="Shinohara N."/>
            <person name="Shippen D.E."/>
            <person name="Soerensen I."/>
            <person name="Sotooka R."/>
            <person name="Sugimoto N."/>
            <person name="Sugita M."/>
            <person name="Sumikawa N."/>
            <person name="Tanurdzic M."/>
            <person name="Theissen G."/>
            <person name="Ulvskov P."/>
            <person name="Wakazuki S."/>
            <person name="Weng J.K."/>
            <person name="Willats W.W."/>
            <person name="Wipf D."/>
            <person name="Wolf P.G."/>
            <person name="Yang L."/>
            <person name="Zimmer A.D."/>
            <person name="Zhu Q."/>
            <person name="Mitros T."/>
            <person name="Hellsten U."/>
            <person name="Loque D."/>
            <person name="Otillar R."/>
            <person name="Salamov A."/>
            <person name="Schmutz J."/>
            <person name="Shapiro H."/>
            <person name="Lindquist E."/>
            <person name="Lucas S."/>
            <person name="Rokhsar D."/>
            <person name="Grigoriev I.V."/>
        </authorList>
    </citation>
    <scope>NUCLEOTIDE SEQUENCE [LARGE SCALE GENOMIC DNA]</scope>
</reference>
<evidence type="ECO:0000259" key="7">
    <source>
        <dbReference type="Pfam" id="PF12894"/>
    </source>
</evidence>
<evidence type="ECO:0000256" key="5">
    <source>
        <dbReference type="ARBA" id="ARBA00023242"/>
    </source>
</evidence>
<evidence type="ECO:0000256" key="2">
    <source>
        <dbReference type="ARBA" id="ARBA00005616"/>
    </source>
</evidence>
<evidence type="ECO:0000256" key="1">
    <source>
        <dbReference type="ARBA" id="ARBA00004123"/>
    </source>
</evidence>
<evidence type="ECO:0000256" key="3">
    <source>
        <dbReference type="ARBA" id="ARBA00022574"/>
    </source>
</evidence>
<feature type="repeat" description="WD" evidence="6">
    <location>
        <begin position="244"/>
        <end position="274"/>
    </location>
</feature>
<feature type="repeat" description="WD" evidence="6">
    <location>
        <begin position="17"/>
        <end position="58"/>
    </location>
</feature>
<dbReference type="SUPFAM" id="SSF50978">
    <property type="entry name" value="WD40 repeat-like"/>
    <property type="match status" value="1"/>
</dbReference>
<evidence type="ECO:0000313" key="9">
    <source>
        <dbReference type="Proteomes" id="UP000001514"/>
    </source>
</evidence>
<dbReference type="GO" id="GO:0048188">
    <property type="term" value="C:Set1C/COMPASS complex"/>
    <property type="evidence" value="ECO:0000318"/>
    <property type="project" value="GO_Central"/>
</dbReference>
<dbReference type="PANTHER" id="PTHR19861">
    <property type="entry name" value="WD40 REPEAT PROTEIN SWD2"/>
    <property type="match status" value="1"/>
</dbReference>
<evidence type="ECO:0000313" key="8">
    <source>
        <dbReference type="EMBL" id="EFJ21867.1"/>
    </source>
</evidence>
<accession>D8S1J9</accession>
<dbReference type="PROSITE" id="PS50082">
    <property type="entry name" value="WD_REPEATS_2"/>
    <property type="match status" value="3"/>
</dbReference>
<organism evidence="9">
    <name type="scientific">Selaginella moellendorffii</name>
    <name type="common">Spikemoss</name>
    <dbReference type="NCBI Taxonomy" id="88036"/>
    <lineage>
        <taxon>Eukaryota</taxon>
        <taxon>Viridiplantae</taxon>
        <taxon>Streptophyta</taxon>
        <taxon>Embryophyta</taxon>
        <taxon>Tracheophyta</taxon>
        <taxon>Lycopodiopsida</taxon>
        <taxon>Selaginellales</taxon>
        <taxon>Selaginellaceae</taxon>
        <taxon>Selaginella</taxon>
    </lineage>
</organism>
<comment type="similarity">
    <text evidence="2">Belongs to the WD repeat SWD2 family.</text>
</comment>
<keyword evidence="3 6" id="KW-0853">WD repeat</keyword>
<dbReference type="Proteomes" id="UP000001514">
    <property type="component" value="Unassembled WGS sequence"/>
</dbReference>
<evidence type="ECO:0000256" key="6">
    <source>
        <dbReference type="PROSITE-ProRule" id="PRU00221"/>
    </source>
</evidence>
<gene>
    <name evidence="8" type="ORF">SELMODRAFT_106429</name>
</gene>
<evidence type="ECO:0000256" key="4">
    <source>
        <dbReference type="ARBA" id="ARBA00022737"/>
    </source>
</evidence>
<dbReference type="Gramene" id="EFJ21867">
    <property type="protein sequence ID" value="EFJ21867"/>
    <property type="gene ID" value="SELMODRAFT_106429"/>
</dbReference>
<proteinExistence type="inferred from homology"/>
<dbReference type="STRING" id="88036.D8S1J9"/>
<dbReference type="Pfam" id="PF12894">
    <property type="entry name" value="ANAPC4_WD40"/>
    <property type="match status" value="1"/>
</dbReference>
<dbReference type="OMA" id="HNEGYIR"/>
<dbReference type="EMBL" id="GL377598">
    <property type="protein sequence ID" value="EFJ21867.1"/>
    <property type="molecule type" value="Genomic_DNA"/>
</dbReference>
<dbReference type="KEGG" id="smo:SELMODRAFT_106429"/>
<dbReference type="InParanoid" id="D8S1J9"/>
<dbReference type="InterPro" id="IPR037867">
    <property type="entry name" value="Swd2/WDR82"/>
</dbReference>
<dbReference type="HOGENOM" id="CLU_044117_0_0_1"/>
<dbReference type="PROSITE" id="PS50294">
    <property type="entry name" value="WD_REPEATS_REGION"/>
    <property type="match status" value="2"/>
</dbReference>
<dbReference type="GO" id="GO:0003682">
    <property type="term" value="F:chromatin binding"/>
    <property type="evidence" value="ECO:0000318"/>
    <property type="project" value="GO_Central"/>
</dbReference>
<dbReference type="InterPro" id="IPR020472">
    <property type="entry name" value="WD40_PAC1"/>
</dbReference>
<feature type="domain" description="Anaphase-promoting complex subunit 4-like WD40" evidence="7">
    <location>
        <begin position="191"/>
        <end position="233"/>
    </location>
</feature>
<dbReference type="InterPro" id="IPR001680">
    <property type="entry name" value="WD40_rpt"/>
</dbReference>
<dbReference type="Pfam" id="PF00400">
    <property type="entry name" value="WD40"/>
    <property type="match status" value="3"/>
</dbReference>
<dbReference type="PRINTS" id="PR00320">
    <property type="entry name" value="GPROTEINBRPT"/>
</dbReference>
<keyword evidence="9" id="KW-1185">Reference proteome</keyword>
<sequence length="311" mass="34281">MEIAEDVVKNMSVGAVFKDCGGKISSLDFHRTEDLMVTAAEDASIRLYDTASATPMKTLYSARYGVDHICFTHHTNAVIFSSSNGKSLRYLSLYDNRFLRYFRGHTQRVVSLCMSPKNDSFMSGSLDHTVRLWDLRSNVCQGLLRVRGRPSVAYDQQGLVFAVAMEGGAIKLFDVRSFDKGPFDTFLVGGDTAEVAGMKFSNDGKMMLLSTTNSRVYLLDAYSGKKMHGFTLKPSRNGETLEASFSPDGRYVISGSGDGSLRIWSSLSGAEVACWTNNAGIPAVVKWAPRRLMFATASYVLAFWIPDVSKL</sequence>
<dbReference type="FunFam" id="2.130.10.10:FF:000446">
    <property type="entry name" value="protein ANTHESIS POMOTING FACTOR 1 isoform X1"/>
    <property type="match status" value="1"/>
</dbReference>
<keyword evidence="5" id="KW-0539">Nucleus</keyword>
<dbReference type="AlphaFoldDB" id="D8S1J9"/>
<dbReference type="PANTHER" id="PTHR19861:SF9">
    <property type="entry name" value="PROTEIN ANTHESIS POMOTING FACTOR 1"/>
    <property type="match status" value="1"/>
</dbReference>
<dbReference type="Gene3D" id="2.130.10.10">
    <property type="entry name" value="YVTN repeat-like/Quinoprotein amine dehydrogenase"/>
    <property type="match status" value="1"/>
</dbReference>
<keyword evidence="4" id="KW-0677">Repeat</keyword>
<protein>
    <recommendedName>
        <fullName evidence="7">Anaphase-promoting complex subunit 4-like WD40 domain-containing protein</fullName>
    </recommendedName>
</protein>
<dbReference type="FunCoup" id="D8S1J9">
    <property type="interactions" value="4663"/>
</dbReference>
<name>D8S1J9_SELML</name>
<dbReference type="InterPro" id="IPR024977">
    <property type="entry name" value="Apc4-like_WD40_dom"/>
</dbReference>
<feature type="repeat" description="WD" evidence="6">
    <location>
        <begin position="102"/>
        <end position="137"/>
    </location>
</feature>
<comment type="subcellular location">
    <subcellularLocation>
        <location evidence="1">Nucleus</location>
    </subcellularLocation>
</comment>